<gene>
    <name evidence="1" type="ORF">DVH24_013511</name>
</gene>
<protein>
    <submittedName>
        <fullName evidence="1">Uncharacterized protein</fullName>
    </submittedName>
</protein>
<dbReference type="EMBL" id="RDQH01000342">
    <property type="protein sequence ID" value="RXH70765.1"/>
    <property type="molecule type" value="Genomic_DNA"/>
</dbReference>
<dbReference type="AlphaFoldDB" id="A0A498HMJ3"/>
<name>A0A498HMJ3_MALDO</name>
<evidence type="ECO:0000313" key="2">
    <source>
        <dbReference type="Proteomes" id="UP000290289"/>
    </source>
</evidence>
<reference evidence="1 2" key="1">
    <citation type="submission" date="2018-10" db="EMBL/GenBank/DDBJ databases">
        <title>A high-quality apple genome assembly.</title>
        <authorList>
            <person name="Hu J."/>
        </authorList>
    </citation>
    <scope>NUCLEOTIDE SEQUENCE [LARGE SCALE GENOMIC DNA]</scope>
    <source>
        <strain evidence="2">cv. HFTH1</strain>
        <tissue evidence="1">Young leaf</tissue>
    </source>
</reference>
<accession>A0A498HMJ3</accession>
<sequence>MTCTEVVLTVKLYLHNPLPIFFPILKYGSSVLDGQEWISSGIDECDEAVAGDEVDHAGGYGGIVGFPTL</sequence>
<keyword evidence="2" id="KW-1185">Reference proteome</keyword>
<dbReference type="Proteomes" id="UP000290289">
    <property type="component" value="Chromosome 16"/>
</dbReference>
<organism evidence="1 2">
    <name type="scientific">Malus domestica</name>
    <name type="common">Apple</name>
    <name type="synonym">Pyrus malus</name>
    <dbReference type="NCBI Taxonomy" id="3750"/>
    <lineage>
        <taxon>Eukaryota</taxon>
        <taxon>Viridiplantae</taxon>
        <taxon>Streptophyta</taxon>
        <taxon>Embryophyta</taxon>
        <taxon>Tracheophyta</taxon>
        <taxon>Spermatophyta</taxon>
        <taxon>Magnoliopsida</taxon>
        <taxon>eudicotyledons</taxon>
        <taxon>Gunneridae</taxon>
        <taxon>Pentapetalae</taxon>
        <taxon>rosids</taxon>
        <taxon>fabids</taxon>
        <taxon>Rosales</taxon>
        <taxon>Rosaceae</taxon>
        <taxon>Amygdaloideae</taxon>
        <taxon>Maleae</taxon>
        <taxon>Malus</taxon>
    </lineage>
</organism>
<comment type="caution">
    <text evidence="1">The sequence shown here is derived from an EMBL/GenBank/DDBJ whole genome shotgun (WGS) entry which is preliminary data.</text>
</comment>
<evidence type="ECO:0000313" key="1">
    <source>
        <dbReference type="EMBL" id="RXH70765.1"/>
    </source>
</evidence>
<proteinExistence type="predicted"/>